<feature type="signal peptide" evidence="1">
    <location>
        <begin position="1"/>
        <end position="16"/>
    </location>
</feature>
<proteinExistence type="predicted"/>
<dbReference type="OrthoDB" id="64281at2759"/>
<evidence type="ECO:0000313" key="3">
    <source>
        <dbReference type="EMBL" id="OAA55493.1"/>
    </source>
</evidence>
<gene>
    <name evidence="3" type="ORF">LEL_10989</name>
</gene>
<keyword evidence="4" id="KW-1185">Reference proteome</keyword>
<dbReference type="AlphaFoldDB" id="A0A167NF64"/>
<name>A0A167NF64_CORDF</name>
<dbReference type="Proteomes" id="UP000076881">
    <property type="component" value="Unassembled WGS sequence"/>
</dbReference>
<comment type="caution">
    <text evidence="3">The sequence shown here is derived from an EMBL/GenBank/DDBJ whole genome shotgun (WGS) entry which is preliminary data.</text>
</comment>
<evidence type="ECO:0000259" key="2">
    <source>
        <dbReference type="Pfam" id="PF24320"/>
    </source>
</evidence>
<evidence type="ECO:0000313" key="4">
    <source>
        <dbReference type="Proteomes" id="UP000076881"/>
    </source>
</evidence>
<keyword evidence="1" id="KW-0732">Signal</keyword>
<dbReference type="EMBL" id="AZHF01000040">
    <property type="protein sequence ID" value="OAA55493.1"/>
    <property type="molecule type" value="Genomic_DNA"/>
</dbReference>
<evidence type="ECO:0000256" key="1">
    <source>
        <dbReference type="SAM" id="SignalP"/>
    </source>
</evidence>
<feature type="domain" description="DUF7492" evidence="2">
    <location>
        <begin position="14"/>
        <end position="256"/>
    </location>
</feature>
<feature type="chain" id="PRO_5007890688" description="DUF7492 domain-containing protein" evidence="1">
    <location>
        <begin position="17"/>
        <end position="274"/>
    </location>
</feature>
<organism evidence="3 4">
    <name type="scientific">Akanthomyces lecanii RCEF 1005</name>
    <dbReference type="NCBI Taxonomy" id="1081108"/>
    <lineage>
        <taxon>Eukaryota</taxon>
        <taxon>Fungi</taxon>
        <taxon>Dikarya</taxon>
        <taxon>Ascomycota</taxon>
        <taxon>Pezizomycotina</taxon>
        <taxon>Sordariomycetes</taxon>
        <taxon>Hypocreomycetidae</taxon>
        <taxon>Hypocreales</taxon>
        <taxon>Cordycipitaceae</taxon>
        <taxon>Akanthomyces</taxon>
        <taxon>Cordyceps confragosa</taxon>
    </lineage>
</organism>
<dbReference type="Pfam" id="PF24320">
    <property type="entry name" value="DUF7492"/>
    <property type="match status" value="1"/>
</dbReference>
<accession>A0A167NF64</accession>
<sequence length="274" mass="30175">MLALTTFCSMILPATAHSWVEQLMRIDASGAMTGNPGYVRGAVSRLSSTFTDLDIQHLLPPNGRTPAPVLLASDPMCRSSQTTRNYSTELPPLTASAGDYIALRYQENGHVTLPENTPSKNSSGYVYIYGTSEPRGDDRLGDIHGQWDEFGSGGDQRGRLLARRPFDDGRCYQINTGSISQNRQSIYKKTALNPQGADLWCQSDVKLPSAIDGSSYTLYWVWDWPSSPTEEFSSGKPEVYTSCMDVDLMPRSQAENIVFTSQDLNVAGIRDQLA</sequence>
<dbReference type="InterPro" id="IPR055915">
    <property type="entry name" value="DUF7492"/>
</dbReference>
<reference evidence="3 4" key="1">
    <citation type="journal article" date="2016" name="Genome Biol. Evol.">
        <title>Divergent and convergent evolution of fungal pathogenicity.</title>
        <authorList>
            <person name="Shang Y."/>
            <person name="Xiao G."/>
            <person name="Zheng P."/>
            <person name="Cen K."/>
            <person name="Zhan S."/>
            <person name="Wang C."/>
        </authorList>
    </citation>
    <scope>NUCLEOTIDE SEQUENCE [LARGE SCALE GENOMIC DNA]</scope>
    <source>
        <strain evidence="3 4">RCEF 1005</strain>
    </source>
</reference>
<protein>
    <recommendedName>
        <fullName evidence="2">DUF7492 domain-containing protein</fullName>
    </recommendedName>
</protein>